<dbReference type="EMBL" id="JBHUEH010000032">
    <property type="protein sequence ID" value="MFD1887698.1"/>
    <property type="molecule type" value="Genomic_DNA"/>
</dbReference>
<feature type="domain" description="GTP cyclohydrolase I" evidence="6">
    <location>
        <begin position="4"/>
        <end position="180"/>
    </location>
</feature>
<feature type="binding site" evidence="5">
    <location>
        <position position="76"/>
    </location>
    <ligand>
        <name>Zn(2+)</name>
        <dbReference type="ChEBI" id="CHEBI:29105"/>
    </ligand>
</feature>
<evidence type="ECO:0000256" key="5">
    <source>
        <dbReference type="HAMAP-Rule" id="MF_00223"/>
    </source>
</evidence>
<dbReference type="Gene3D" id="1.10.286.10">
    <property type="match status" value="1"/>
</dbReference>
<comment type="caution">
    <text evidence="7">The sequence shown here is derived from an EMBL/GenBank/DDBJ whole genome shotgun (WGS) entry which is preliminary data.</text>
</comment>
<evidence type="ECO:0000259" key="6">
    <source>
        <dbReference type="Pfam" id="PF01227"/>
    </source>
</evidence>
<evidence type="ECO:0000256" key="3">
    <source>
        <dbReference type="ARBA" id="ARBA00022563"/>
    </source>
</evidence>
<feature type="binding site" evidence="5">
    <location>
        <position position="144"/>
    </location>
    <ligand>
        <name>Zn(2+)</name>
        <dbReference type="ChEBI" id="CHEBI:29105"/>
    </ligand>
</feature>
<protein>
    <recommendedName>
        <fullName evidence="5">GTP cyclohydrolase 1</fullName>
        <ecNumber evidence="5">3.5.4.16</ecNumber>
    </recommendedName>
    <alternativeName>
        <fullName evidence="5">GTP cyclohydrolase I</fullName>
        <shortName evidence="5">GTP-CH-I</shortName>
    </alternativeName>
</protein>
<keyword evidence="4 5" id="KW-0378">Hydrolase</keyword>
<dbReference type="Gene3D" id="3.30.1130.10">
    <property type="match status" value="1"/>
</dbReference>
<comment type="subunit">
    <text evidence="5">Homopolymer.</text>
</comment>
<dbReference type="RefSeq" id="WP_371834025.1">
    <property type="nucleotide sequence ID" value="NZ_JBHUEH010000032.1"/>
</dbReference>
<dbReference type="PROSITE" id="PS00860">
    <property type="entry name" value="GTP_CYCLOHYDROL_1_2"/>
    <property type="match status" value="1"/>
</dbReference>
<proteinExistence type="inferred from homology"/>
<organism evidence="7 8">
    <name type="scientific">Paenibacillus wenxiniae</name>
    <dbReference type="NCBI Taxonomy" id="1636843"/>
    <lineage>
        <taxon>Bacteria</taxon>
        <taxon>Bacillati</taxon>
        <taxon>Bacillota</taxon>
        <taxon>Bacilli</taxon>
        <taxon>Bacillales</taxon>
        <taxon>Paenibacillaceae</taxon>
        <taxon>Paenibacillus</taxon>
    </lineage>
</organism>
<keyword evidence="3 5" id="KW-0554">One-carbon metabolism</keyword>
<evidence type="ECO:0000256" key="1">
    <source>
        <dbReference type="ARBA" id="ARBA00001052"/>
    </source>
</evidence>
<dbReference type="PANTHER" id="PTHR11109">
    <property type="entry name" value="GTP CYCLOHYDROLASE I"/>
    <property type="match status" value="1"/>
</dbReference>
<keyword evidence="5" id="KW-0547">Nucleotide-binding</keyword>
<keyword evidence="5" id="KW-0479">Metal-binding</keyword>
<evidence type="ECO:0000313" key="8">
    <source>
        <dbReference type="Proteomes" id="UP001597233"/>
    </source>
</evidence>
<evidence type="ECO:0000313" key="7">
    <source>
        <dbReference type="EMBL" id="MFD1887698.1"/>
    </source>
</evidence>
<comment type="similarity">
    <text evidence="5">Belongs to the GTP cyclohydrolase I family.</text>
</comment>
<evidence type="ECO:0000256" key="2">
    <source>
        <dbReference type="ARBA" id="ARBA00005080"/>
    </source>
</evidence>
<reference evidence="8" key="1">
    <citation type="journal article" date="2019" name="Int. J. Syst. Evol. Microbiol.">
        <title>The Global Catalogue of Microorganisms (GCM) 10K type strain sequencing project: providing services to taxonomists for standard genome sequencing and annotation.</title>
        <authorList>
            <consortium name="The Broad Institute Genomics Platform"/>
            <consortium name="The Broad Institute Genome Sequencing Center for Infectious Disease"/>
            <person name="Wu L."/>
            <person name="Ma J."/>
        </authorList>
    </citation>
    <scope>NUCLEOTIDE SEQUENCE [LARGE SCALE GENOMIC DNA]</scope>
    <source>
        <strain evidence="8">CCUG 54950</strain>
    </source>
</reference>
<dbReference type="InterPro" id="IPR043134">
    <property type="entry name" value="GTP-CH-I_N"/>
</dbReference>
<dbReference type="HAMAP" id="MF_00223">
    <property type="entry name" value="FolE"/>
    <property type="match status" value="1"/>
</dbReference>
<sequence length="182" mass="20807">MDLEASYKKIIESIGEDSEREGLIKTPYRAAKAFDFLTSGYNEDLDELFNGAIFNENSKNIVIVKNIEFYSLCEHHLLPFWGTCHIGYIPNGKIVGLSKVARLVNHFSRRLQVQERLTDQIAKTLEEYLDAQGVSVIIQAKHLCMMMRGIEKQQSETITRSTHGCFNESEKMNDEFLKLVGI</sequence>
<dbReference type="InterPro" id="IPR001474">
    <property type="entry name" value="GTP_CycHdrlase_I"/>
</dbReference>
<comment type="pathway">
    <text evidence="2 5">Cofactor biosynthesis; 7,8-dihydroneopterin triphosphate biosynthesis; 7,8-dihydroneopterin triphosphate from GTP: step 1/1.</text>
</comment>
<dbReference type="GO" id="GO:0003934">
    <property type="term" value="F:GTP cyclohydrolase I activity"/>
    <property type="evidence" value="ECO:0007669"/>
    <property type="project" value="UniProtKB-EC"/>
</dbReference>
<keyword evidence="8" id="KW-1185">Reference proteome</keyword>
<dbReference type="InterPro" id="IPR018234">
    <property type="entry name" value="GTP_CycHdrlase_I_CS"/>
</dbReference>
<dbReference type="EC" id="3.5.4.16" evidence="5"/>
<dbReference type="InterPro" id="IPR043133">
    <property type="entry name" value="GTP-CH-I_C/QueF"/>
</dbReference>
<feature type="binding site" evidence="5">
    <location>
        <position position="73"/>
    </location>
    <ligand>
        <name>Zn(2+)</name>
        <dbReference type="ChEBI" id="CHEBI:29105"/>
    </ligand>
</feature>
<accession>A0ABW4RN93</accession>
<dbReference type="InterPro" id="IPR020602">
    <property type="entry name" value="GTP_CycHdrlase_I_dom"/>
</dbReference>
<dbReference type="NCBIfam" id="NF006825">
    <property type="entry name" value="PRK09347.1-2"/>
    <property type="match status" value="1"/>
</dbReference>
<dbReference type="NCBIfam" id="TIGR00063">
    <property type="entry name" value="folE"/>
    <property type="match status" value="1"/>
</dbReference>
<name>A0ABW4RN93_9BACL</name>
<evidence type="ECO:0000256" key="4">
    <source>
        <dbReference type="ARBA" id="ARBA00022801"/>
    </source>
</evidence>
<dbReference type="PROSITE" id="PS00859">
    <property type="entry name" value="GTP_CYCLOHYDROL_1_1"/>
    <property type="match status" value="1"/>
</dbReference>
<comment type="catalytic activity">
    <reaction evidence="1 5">
        <text>GTP + H2O = 7,8-dihydroneopterin 3'-triphosphate + formate + H(+)</text>
        <dbReference type="Rhea" id="RHEA:17473"/>
        <dbReference type="ChEBI" id="CHEBI:15377"/>
        <dbReference type="ChEBI" id="CHEBI:15378"/>
        <dbReference type="ChEBI" id="CHEBI:15740"/>
        <dbReference type="ChEBI" id="CHEBI:37565"/>
        <dbReference type="ChEBI" id="CHEBI:58462"/>
        <dbReference type="EC" id="3.5.4.16"/>
    </reaction>
</comment>
<dbReference type="Pfam" id="PF01227">
    <property type="entry name" value="GTP_cyclohydroI"/>
    <property type="match status" value="1"/>
</dbReference>
<dbReference type="NCBIfam" id="NF006826">
    <property type="entry name" value="PRK09347.1-3"/>
    <property type="match status" value="1"/>
</dbReference>
<dbReference type="SUPFAM" id="SSF55620">
    <property type="entry name" value="Tetrahydrobiopterin biosynthesis enzymes-like"/>
    <property type="match status" value="1"/>
</dbReference>
<dbReference type="Proteomes" id="UP001597233">
    <property type="component" value="Unassembled WGS sequence"/>
</dbReference>
<gene>
    <name evidence="5 7" type="primary">folE</name>
    <name evidence="7" type="ORF">ACFSC9_19655</name>
</gene>
<dbReference type="PANTHER" id="PTHR11109:SF7">
    <property type="entry name" value="GTP CYCLOHYDROLASE 1"/>
    <property type="match status" value="1"/>
</dbReference>
<keyword evidence="5" id="KW-0862">Zinc</keyword>
<keyword evidence="5" id="KW-0342">GTP-binding</keyword>